<feature type="compositionally biased region" description="Basic and acidic residues" evidence="1">
    <location>
        <begin position="23"/>
        <end position="32"/>
    </location>
</feature>
<dbReference type="RefSeq" id="WP_378615916.1">
    <property type="nucleotide sequence ID" value="NZ_JBHSAX010000023.1"/>
</dbReference>
<reference evidence="3" key="1">
    <citation type="journal article" date="2019" name="Int. J. Syst. Evol. Microbiol.">
        <title>The Global Catalogue of Microorganisms (GCM) 10K type strain sequencing project: providing services to taxonomists for standard genome sequencing and annotation.</title>
        <authorList>
            <consortium name="The Broad Institute Genomics Platform"/>
            <consortium name="The Broad Institute Genome Sequencing Center for Infectious Disease"/>
            <person name="Wu L."/>
            <person name="Ma J."/>
        </authorList>
    </citation>
    <scope>NUCLEOTIDE SEQUENCE [LARGE SCALE GENOMIC DNA]</scope>
    <source>
        <strain evidence="3">CGMCC 4.7330</strain>
    </source>
</reference>
<evidence type="ECO:0000313" key="2">
    <source>
        <dbReference type="EMBL" id="MFC3965764.1"/>
    </source>
</evidence>
<sequence length="231" mass="26432">MAVSGHFNHYDNPDEFWDDEPLEQPRGDRSRTTEVATRPSGSAFAAMTLDRGLLPIGIAFDAEWQRYVAPHEVGDELLRAYHFAVQTRMTALFATERIPTPHEISDNAVPDQRTVMAILLETTTWEQFTTVSSRIVTNERYEVHGGTLFRGGPATTVRADRDYLLAIEVQSPWAAGVEPHRIFDDIVRCADRVRALRPRFAVTGDYSRYSNADLEFHLDRHRQRLFDERTV</sequence>
<comment type="caution">
    <text evidence="2">The sequence shown here is derived from an EMBL/GenBank/DDBJ whole genome shotgun (WGS) entry which is preliminary data.</text>
</comment>
<gene>
    <name evidence="2" type="ORF">ACFO0B_27565</name>
</gene>
<dbReference type="Proteomes" id="UP001595696">
    <property type="component" value="Unassembled WGS sequence"/>
</dbReference>
<protein>
    <submittedName>
        <fullName evidence="2">Uncharacterized protein</fullName>
    </submittedName>
</protein>
<dbReference type="EMBL" id="JBHSAX010000023">
    <property type="protein sequence ID" value="MFC3965764.1"/>
    <property type="molecule type" value="Genomic_DNA"/>
</dbReference>
<keyword evidence="3" id="KW-1185">Reference proteome</keyword>
<accession>A0ABV8E1J9</accession>
<proteinExistence type="predicted"/>
<evidence type="ECO:0000256" key="1">
    <source>
        <dbReference type="SAM" id="MobiDB-lite"/>
    </source>
</evidence>
<name>A0ABV8E1J9_9NOCA</name>
<evidence type="ECO:0000313" key="3">
    <source>
        <dbReference type="Proteomes" id="UP001595696"/>
    </source>
</evidence>
<feature type="region of interest" description="Disordered" evidence="1">
    <location>
        <begin position="12"/>
        <end position="38"/>
    </location>
</feature>
<feature type="compositionally biased region" description="Acidic residues" evidence="1">
    <location>
        <begin position="13"/>
        <end position="22"/>
    </location>
</feature>
<organism evidence="2 3">
    <name type="scientific">Nocardia jiangsuensis</name>
    <dbReference type="NCBI Taxonomy" id="1691563"/>
    <lineage>
        <taxon>Bacteria</taxon>
        <taxon>Bacillati</taxon>
        <taxon>Actinomycetota</taxon>
        <taxon>Actinomycetes</taxon>
        <taxon>Mycobacteriales</taxon>
        <taxon>Nocardiaceae</taxon>
        <taxon>Nocardia</taxon>
    </lineage>
</organism>